<proteinExistence type="predicted"/>
<dbReference type="EMBL" id="FN653047">
    <property type="protein sequence ID" value="CBY09682.1"/>
    <property type="molecule type" value="Genomic_DNA"/>
</dbReference>
<evidence type="ECO:0008006" key="4">
    <source>
        <dbReference type="Google" id="ProtNLM"/>
    </source>
</evidence>
<dbReference type="InParanoid" id="E4XG84"/>
<feature type="region of interest" description="Disordered" evidence="1">
    <location>
        <begin position="599"/>
        <end position="738"/>
    </location>
</feature>
<evidence type="ECO:0000313" key="3">
    <source>
        <dbReference type="Proteomes" id="UP000001307"/>
    </source>
</evidence>
<organism evidence="2">
    <name type="scientific">Oikopleura dioica</name>
    <name type="common">Tunicate</name>
    <dbReference type="NCBI Taxonomy" id="34765"/>
    <lineage>
        <taxon>Eukaryota</taxon>
        <taxon>Metazoa</taxon>
        <taxon>Chordata</taxon>
        <taxon>Tunicata</taxon>
        <taxon>Appendicularia</taxon>
        <taxon>Copelata</taxon>
        <taxon>Oikopleuridae</taxon>
        <taxon>Oikopleura</taxon>
    </lineage>
</organism>
<sequence>MEYLSEVCLNEPEIFCTCDSSQNVTQPPPATTARPVVSPKPEECSLQPIILYLLWIEDDFGLRNHKQAHRMGEFFGYFLEMLHQELDIPEKEYNIQIRSVRKDNTKRNEYQIWKTFYLGPDSGNNVQATVDRQGVDNFLSAFEFVRSDLETETATGSNPLALLVTMSSKLKVTVQRGQLEIFQNELAYCDKQPFAHTAMIVLDDIPAAVPGRAARRALQSGLKCALTESSDVINRIFYSKSCGPESDYNDIDSCPMFLGRDHLRFWEASAAAKKLSRQISSSITAEIPNPCGNKFSQSAPYYVADDPSYSSSSSLPSSYSAPAFPIVPIDPTKTCYVDMIIAIDLSCMNSDELAMQLPQTFINGIVDRLVRSGVFSRDFHFRLELVGFHEQVIRAVSLSEFSFIQNRNSQFALERVKAGLHKLYQNFEAQNYETDFVKAIHDIAIDFDSRSFKHRELLLFTNAQHSKNLWAGGNGFWAESQKADLRQVINQELAGDLDRPVKVTAFAMNDPCIQSGNRWDYPEDCSFPEILRMLDPTFTSEQTLISYKTADNTERYIDIISSRLSEEVKETSECWEIEQKKVPCACSARVKLAARMESINSQGEEGPQGPRGAQGPPGPNGFSGPPGQPGNDGIKGRQGRQGPRGEDGPRGRAGPPGAPGSPGLPGSDGEQGQPGAQGKMGAEGPRGPTGPRGQKGEKGLPGLPGDFDGDRGPAGPQGDSGPPGEPGPPGLPGQNLIDSYGNILEDIESDIADRLLKVIEGEDYDIYLESFARRVAPEFCNGCTPTISPQCSCSREVGRDLTIFLDNSESVTSLGVDVSKQISSSVADLVEEWAQSNTNENSVAIVTQFSARIRHPIYEKTAAEYKTAGQAARKAELQEHLLNIITTPYGDQVALASDLSQDWQSWETEFGQARTEIAGTTFFFTTLKDLVNYAERTNNQGWVHDRKENMLVVITDASKFDDDPWPISRDQTHQIDPMTQMSPNEACEMFAKLRDIYESRMIIGTTDVNSTEYQWQKMKFASLNDYEKQCFGQSESVFDHKNFQESALHYTNFGGWEGLFEKASSIKTENLPSLGCCPSIRVRKYATSGYEDILSFKNFNYNGCPVYSGSKMSLNLDSYGWKLSYAGYANVPADEQQKCCPKDDSGNFLTFRNPYTYEQFSLECVDEKPQVSNDLCTSMVYVTDELDRDVRKFIDTDSSLYHNLKSCKASLVINREQLIEMMPIQEFIQNFKGLSYRPTISGPPDYQKDLDFAHKVLAKEGFTSSNQHLMNQPVVKMIIKGPSPAAYSRYSSYSNIFYSKTFVFTTYEHPQLMGLSSGPEYHFVRKY</sequence>
<name>E4XG84_OIKDI</name>
<evidence type="ECO:0000256" key="1">
    <source>
        <dbReference type="SAM" id="MobiDB-lite"/>
    </source>
</evidence>
<dbReference type="OrthoDB" id="10367546at2759"/>
<accession>E4XG84</accession>
<dbReference type="Proteomes" id="UP000001307">
    <property type="component" value="Unassembled WGS sequence"/>
</dbReference>
<dbReference type="InterPro" id="IPR008160">
    <property type="entry name" value="Collagen"/>
</dbReference>
<dbReference type="Pfam" id="PF01391">
    <property type="entry name" value="Collagen"/>
    <property type="match status" value="2"/>
</dbReference>
<keyword evidence="3" id="KW-1185">Reference proteome</keyword>
<feature type="compositionally biased region" description="Low complexity" evidence="1">
    <location>
        <begin position="602"/>
        <end position="625"/>
    </location>
</feature>
<dbReference type="PANTHER" id="PTHR24637">
    <property type="entry name" value="COLLAGEN"/>
    <property type="match status" value="1"/>
</dbReference>
<protein>
    <recommendedName>
        <fullName evidence="4">VWFA domain-containing protein</fullName>
    </recommendedName>
</protein>
<evidence type="ECO:0000313" key="2">
    <source>
        <dbReference type="EMBL" id="CBY09682.1"/>
    </source>
</evidence>
<gene>
    <name evidence="2" type="ORF">GSOID_T00010492001</name>
</gene>
<dbReference type="PANTHER" id="PTHR24637:SF421">
    <property type="entry name" value="CUTICLE COLLAGEN DPY-2"/>
    <property type="match status" value="1"/>
</dbReference>
<reference evidence="2" key="1">
    <citation type="journal article" date="2010" name="Science">
        <title>Plasticity of animal genome architecture unmasked by rapid evolution of a pelagic tunicate.</title>
        <authorList>
            <person name="Denoeud F."/>
            <person name="Henriet S."/>
            <person name="Mungpakdee S."/>
            <person name="Aury J.M."/>
            <person name="Da Silva C."/>
            <person name="Brinkmann H."/>
            <person name="Mikhaleva J."/>
            <person name="Olsen L.C."/>
            <person name="Jubin C."/>
            <person name="Canestro C."/>
            <person name="Bouquet J.M."/>
            <person name="Danks G."/>
            <person name="Poulain J."/>
            <person name="Campsteijn C."/>
            <person name="Adamski M."/>
            <person name="Cross I."/>
            <person name="Yadetie F."/>
            <person name="Muffato M."/>
            <person name="Louis A."/>
            <person name="Butcher S."/>
            <person name="Tsagkogeorga G."/>
            <person name="Konrad A."/>
            <person name="Singh S."/>
            <person name="Jensen M.F."/>
            <person name="Cong E.H."/>
            <person name="Eikeseth-Otteraa H."/>
            <person name="Noel B."/>
            <person name="Anthouard V."/>
            <person name="Porcel B.M."/>
            <person name="Kachouri-Lafond R."/>
            <person name="Nishino A."/>
            <person name="Ugolini M."/>
            <person name="Chourrout P."/>
            <person name="Nishida H."/>
            <person name="Aasland R."/>
            <person name="Huzurbazar S."/>
            <person name="Westhof E."/>
            <person name="Delsuc F."/>
            <person name="Lehrach H."/>
            <person name="Reinhardt R."/>
            <person name="Weissenbach J."/>
            <person name="Roy S.W."/>
            <person name="Artiguenave F."/>
            <person name="Postlethwait J.H."/>
            <person name="Manak J.R."/>
            <person name="Thompson E.M."/>
            <person name="Jaillon O."/>
            <person name="Du Pasquier L."/>
            <person name="Boudinot P."/>
            <person name="Liberles D.A."/>
            <person name="Volff J.N."/>
            <person name="Philippe H."/>
            <person name="Lenhard B."/>
            <person name="Roest Crollius H."/>
            <person name="Wincker P."/>
            <person name="Chourrout D."/>
        </authorList>
    </citation>
    <scope>NUCLEOTIDE SEQUENCE [LARGE SCALE GENOMIC DNA]</scope>
</reference>
<dbReference type="Gene3D" id="1.20.5.320">
    <property type="entry name" value="6-Phosphogluconate Dehydrogenase, domain 3"/>
    <property type="match status" value="1"/>
</dbReference>